<organism evidence="3 4">
    <name type="scientific">Acrobeloides nanus</name>
    <dbReference type="NCBI Taxonomy" id="290746"/>
    <lineage>
        <taxon>Eukaryota</taxon>
        <taxon>Metazoa</taxon>
        <taxon>Ecdysozoa</taxon>
        <taxon>Nematoda</taxon>
        <taxon>Chromadorea</taxon>
        <taxon>Rhabditida</taxon>
        <taxon>Tylenchina</taxon>
        <taxon>Cephalobomorpha</taxon>
        <taxon>Cephaloboidea</taxon>
        <taxon>Cephalobidae</taxon>
        <taxon>Acrobeloides</taxon>
    </lineage>
</organism>
<accession>A0A914DGE6</accession>
<keyword evidence="1" id="KW-1133">Transmembrane helix</keyword>
<evidence type="ECO:0000256" key="1">
    <source>
        <dbReference type="SAM" id="Phobius"/>
    </source>
</evidence>
<dbReference type="WBParaSite" id="ACRNAN_scaffold253.g6652.t1">
    <property type="protein sequence ID" value="ACRNAN_scaffold253.g6652.t1"/>
    <property type="gene ID" value="ACRNAN_scaffold253.g6652"/>
</dbReference>
<protein>
    <submittedName>
        <fullName evidence="4">Uncharacterized protein</fullName>
    </submittedName>
</protein>
<evidence type="ECO:0000313" key="3">
    <source>
        <dbReference type="Proteomes" id="UP000887540"/>
    </source>
</evidence>
<keyword evidence="1" id="KW-0472">Membrane</keyword>
<keyword evidence="3" id="KW-1185">Reference proteome</keyword>
<evidence type="ECO:0000256" key="2">
    <source>
        <dbReference type="SAM" id="SignalP"/>
    </source>
</evidence>
<dbReference type="AlphaFoldDB" id="A0A914DGE6"/>
<evidence type="ECO:0000313" key="4">
    <source>
        <dbReference type="WBParaSite" id="ACRNAN_scaffold253.g6652.t1"/>
    </source>
</evidence>
<keyword evidence="2" id="KW-0732">Signal</keyword>
<proteinExistence type="predicted"/>
<dbReference type="Proteomes" id="UP000887540">
    <property type="component" value="Unplaced"/>
</dbReference>
<feature type="chain" id="PRO_5037755084" evidence="2">
    <location>
        <begin position="21"/>
        <end position="69"/>
    </location>
</feature>
<name>A0A914DGE6_9BILA</name>
<keyword evidence="1" id="KW-0812">Transmembrane</keyword>
<sequence>MQKFVFLFLFFTTIFLICNAEDQLTNPEADGPPKMLRSKRYGHGGHGGYGGMGMGGMGGLMGMLGMFGR</sequence>
<feature type="transmembrane region" description="Helical" evidence="1">
    <location>
        <begin position="44"/>
        <end position="67"/>
    </location>
</feature>
<feature type="signal peptide" evidence="2">
    <location>
        <begin position="1"/>
        <end position="20"/>
    </location>
</feature>
<reference evidence="4" key="1">
    <citation type="submission" date="2022-11" db="UniProtKB">
        <authorList>
            <consortium name="WormBaseParasite"/>
        </authorList>
    </citation>
    <scope>IDENTIFICATION</scope>
</reference>